<evidence type="ECO:0000256" key="3">
    <source>
        <dbReference type="ARBA" id="ARBA00012000"/>
    </source>
</evidence>
<dbReference type="CDD" id="cd00056">
    <property type="entry name" value="ENDO3c"/>
    <property type="match status" value="1"/>
</dbReference>
<dbReference type="SMART" id="SM00478">
    <property type="entry name" value="ENDO3c"/>
    <property type="match status" value="1"/>
</dbReference>
<evidence type="ECO:0000313" key="7">
    <source>
        <dbReference type="EMBL" id="QHI96206.1"/>
    </source>
</evidence>
<evidence type="ECO:0000256" key="4">
    <source>
        <dbReference type="ARBA" id="ARBA00022763"/>
    </source>
</evidence>
<dbReference type="InterPro" id="IPR000035">
    <property type="entry name" value="Alkylbase_DNA_glycsylse_CS"/>
</dbReference>
<dbReference type="GO" id="GO:0006307">
    <property type="term" value="P:DNA alkylation repair"/>
    <property type="evidence" value="ECO:0007669"/>
    <property type="project" value="TreeGrafter"/>
</dbReference>
<evidence type="ECO:0000256" key="1">
    <source>
        <dbReference type="ARBA" id="ARBA00000086"/>
    </source>
</evidence>
<comment type="similarity">
    <text evidence="2">Belongs to the alkylbase DNA glycosidase AlkA family.</text>
</comment>
<dbReference type="PANTHER" id="PTHR43003:SF5">
    <property type="entry name" value="DNA-3-METHYLADENINE GLYCOSYLASE"/>
    <property type="match status" value="1"/>
</dbReference>
<dbReference type="GO" id="GO:0008725">
    <property type="term" value="F:DNA-3-methyladenine glycosylase activity"/>
    <property type="evidence" value="ECO:0007669"/>
    <property type="project" value="TreeGrafter"/>
</dbReference>
<dbReference type="Gene3D" id="1.10.340.30">
    <property type="entry name" value="Hypothetical protein, domain 2"/>
    <property type="match status" value="1"/>
</dbReference>
<dbReference type="SUPFAM" id="SSF48150">
    <property type="entry name" value="DNA-glycosylase"/>
    <property type="match status" value="1"/>
</dbReference>
<dbReference type="PROSITE" id="PS00516">
    <property type="entry name" value="ALKYLBASE_DNA_GLYCOS"/>
    <property type="match status" value="1"/>
</dbReference>
<dbReference type="InterPro" id="IPR003265">
    <property type="entry name" value="HhH-GPD_domain"/>
</dbReference>
<proteinExistence type="inferred from homology"/>
<comment type="catalytic activity">
    <reaction evidence="1">
        <text>Hydrolysis of alkylated DNA, releasing 3-methyladenine, 3-methylguanine, 7-methylguanine and 7-methyladenine.</text>
        <dbReference type="EC" id="3.2.2.21"/>
    </reaction>
</comment>
<dbReference type="RefSeq" id="WP_160619279.1">
    <property type="nucleotide sequence ID" value="NZ_CP047652.1"/>
</dbReference>
<dbReference type="GO" id="GO:0043916">
    <property type="term" value="F:DNA-7-methylguanine glycosylase activity"/>
    <property type="evidence" value="ECO:0007669"/>
    <property type="project" value="TreeGrafter"/>
</dbReference>
<sequence length="227" mass="25315">MAQLPTPFLNDPDIYAYAQKVGTDQLFHNATSSFAASQFKEPYEALIHAITGQHLHSKAVKTIFARLCSLNKTESGTMTGNGHPPSAKVLLSLKDSSLRECGLSNSKIRALKGIAQAQLEGIIPSAQQAKTIDDETLITQLTSLYGVGRWTVEMLLLFTLDRPDIFPADDFGVREGWRRIKKLPQSPSPKELYKITEVFSPHRSLLTYYCWHAKERLLEPTLCQTAP</sequence>
<dbReference type="Gene3D" id="1.10.1670.40">
    <property type="match status" value="1"/>
</dbReference>
<dbReference type="Pfam" id="PF00730">
    <property type="entry name" value="HhH-GPD"/>
    <property type="match status" value="1"/>
</dbReference>
<name>A0A6P1ND12_9PROT</name>
<protein>
    <recommendedName>
        <fullName evidence="3">DNA-3-methyladenine glycosylase II</fullName>
        <ecNumber evidence="3">3.2.2.21</ecNumber>
    </recommendedName>
</protein>
<dbReference type="AlphaFoldDB" id="A0A6P1ND12"/>
<keyword evidence="4" id="KW-0227">DNA damage</keyword>
<evidence type="ECO:0000256" key="5">
    <source>
        <dbReference type="ARBA" id="ARBA00023204"/>
    </source>
</evidence>
<dbReference type="InterPro" id="IPR011257">
    <property type="entry name" value="DNA_glycosylase"/>
</dbReference>
<dbReference type="GO" id="GO:0032131">
    <property type="term" value="F:alkylated DNA binding"/>
    <property type="evidence" value="ECO:0007669"/>
    <property type="project" value="TreeGrafter"/>
</dbReference>
<keyword evidence="5" id="KW-0234">DNA repair</keyword>
<organism evidence="7 8">
    <name type="scientific">Aristophania vespae</name>
    <dbReference type="NCBI Taxonomy" id="2697033"/>
    <lineage>
        <taxon>Bacteria</taxon>
        <taxon>Pseudomonadati</taxon>
        <taxon>Pseudomonadota</taxon>
        <taxon>Alphaproteobacteria</taxon>
        <taxon>Acetobacterales</taxon>
        <taxon>Acetobacteraceae</taxon>
        <taxon>Aristophania</taxon>
    </lineage>
</organism>
<dbReference type="PANTHER" id="PTHR43003">
    <property type="entry name" value="DNA-3-METHYLADENINE GLYCOSYLASE"/>
    <property type="match status" value="1"/>
</dbReference>
<dbReference type="EMBL" id="CP047652">
    <property type="protein sequence ID" value="QHI96206.1"/>
    <property type="molecule type" value="Genomic_DNA"/>
</dbReference>
<dbReference type="KEGG" id="bomb:GT348_08195"/>
<dbReference type="FunFam" id="1.10.340.30:FF:000004">
    <property type="entry name" value="DNA-3-methyladenine glycosylase II"/>
    <property type="match status" value="1"/>
</dbReference>
<reference evidence="7 8" key="1">
    <citation type="submission" date="2020-01" db="EMBL/GenBank/DDBJ databases">
        <title>Genome sequencing of strain KACC 21507.</title>
        <authorList>
            <person name="Heo J."/>
            <person name="Kim S.-J."/>
            <person name="Kim J.-S."/>
            <person name="Hong S.-B."/>
            <person name="Kwon S.-W."/>
        </authorList>
    </citation>
    <scope>NUCLEOTIDE SEQUENCE [LARGE SCALE GENOMIC DNA]</scope>
    <source>
        <strain evidence="7 8">KACC 21507</strain>
    </source>
</reference>
<keyword evidence="8" id="KW-1185">Reference proteome</keyword>
<dbReference type="GO" id="GO:0006285">
    <property type="term" value="P:base-excision repair, AP site formation"/>
    <property type="evidence" value="ECO:0007669"/>
    <property type="project" value="TreeGrafter"/>
</dbReference>
<evidence type="ECO:0000256" key="2">
    <source>
        <dbReference type="ARBA" id="ARBA00010817"/>
    </source>
</evidence>
<gene>
    <name evidence="7" type="ORF">GT348_08195</name>
</gene>
<evidence type="ECO:0000259" key="6">
    <source>
        <dbReference type="SMART" id="SM00478"/>
    </source>
</evidence>
<evidence type="ECO:0000313" key="8">
    <source>
        <dbReference type="Proteomes" id="UP000463975"/>
    </source>
</evidence>
<dbReference type="EC" id="3.2.2.21" evidence="3"/>
<feature type="domain" description="HhH-GPD" evidence="6">
    <location>
        <begin position="51"/>
        <end position="215"/>
    </location>
</feature>
<dbReference type="GO" id="GO:0032993">
    <property type="term" value="C:protein-DNA complex"/>
    <property type="evidence" value="ECO:0007669"/>
    <property type="project" value="TreeGrafter"/>
</dbReference>
<dbReference type="InterPro" id="IPR051912">
    <property type="entry name" value="Alkylbase_DNA_Glycosylase/TA"/>
</dbReference>
<accession>A0A6P1ND12</accession>
<dbReference type="Proteomes" id="UP000463975">
    <property type="component" value="Chromosome"/>
</dbReference>